<keyword evidence="1 4" id="KW-0732">Signal</keyword>
<comment type="caution">
    <text evidence="6">The sequence shown here is derived from an EMBL/GenBank/DDBJ whole genome shotgun (WGS) entry which is preliminary data.</text>
</comment>
<dbReference type="InterPro" id="IPR050958">
    <property type="entry name" value="Cell_Adh-Cytoskel_Orgn"/>
</dbReference>
<keyword evidence="3" id="KW-0393">Immunoglobulin domain</keyword>
<evidence type="ECO:0000256" key="2">
    <source>
        <dbReference type="ARBA" id="ARBA00023157"/>
    </source>
</evidence>
<dbReference type="Gene3D" id="2.60.40.10">
    <property type="entry name" value="Immunoglobulins"/>
    <property type="match status" value="2"/>
</dbReference>
<feature type="chain" id="PRO_5037218632" description="Ig-like domain-containing protein" evidence="4">
    <location>
        <begin position="24"/>
        <end position="264"/>
    </location>
</feature>
<dbReference type="SMART" id="SM00408">
    <property type="entry name" value="IGc2"/>
    <property type="match status" value="2"/>
</dbReference>
<evidence type="ECO:0000313" key="7">
    <source>
        <dbReference type="Proteomes" id="UP000791440"/>
    </source>
</evidence>
<dbReference type="InterPro" id="IPR013098">
    <property type="entry name" value="Ig_I-set"/>
</dbReference>
<feature type="signal peptide" evidence="4">
    <location>
        <begin position="1"/>
        <end position="23"/>
    </location>
</feature>
<dbReference type="CDD" id="cd00096">
    <property type="entry name" value="Ig"/>
    <property type="match status" value="2"/>
</dbReference>
<gene>
    <name evidence="6" type="ORF">O3G_MSEX012459</name>
</gene>
<dbReference type="Proteomes" id="UP000791440">
    <property type="component" value="Unassembled WGS sequence"/>
</dbReference>
<accession>A0A921ZP88</accession>
<evidence type="ECO:0000256" key="1">
    <source>
        <dbReference type="ARBA" id="ARBA00022729"/>
    </source>
</evidence>
<dbReference type="InterPro" id="IPR007110">
    <property type="entry name" value="Ig-like_dom"/>
</dbReference>
<dbReference type="InterPro" id="IPR013783">
    <property type="entry name" value="Ig-like_fold"/>
</dbReference>
<dbReference type="Pfam" id="PF07679">
    <property type="entry name" value="I-set"/>
    <property type="match status" value="1"/>
</dbReference>
<dbReference type="SMART" id="SM00409">
    <property type="entry name" value="IG"/>
    <property type="match status" value="2"/>
</dbReference>
<dbReference type="SUPFAM" id="SSF48726">
    <property type="entry name" value="Immunoglobulin"/>
    <property type="match status" value="2"/>
</dbReference>
<dbReference type="GO" id="GO:0043025">
    <property type="term" value="C:neuronal cell body"/>
    <property type="evidence" value="ECO:0007669"/>
    <property type="project" value="TreeGrafter"/>
</dbReference>
<organism evidence="6 7">
    <name type="scientific">Manduca sexta</name>
    <name type="common">Tobacco hawkmoth</name>
    <name type="synonym">Tobacco hornworm</name>
    <dbReference type="NCBI Taxonomy" id="7130"/>
    <lineage>
        <taxon>Eukaryota</taxon>
        <taxon>Metazoa</taxon>
        <taxon>Ecdysozoa</taxon>
        <taxon>Arthropoda</taxon>
        <taxon>Hexapoda</taxon>
        <taxon>Insecta</taxon>
        <taxon>Pterygota</taxon>
        <taxon>Neoptera</taxon>
        <taxon>Endopterygota</taxon>
        <taxon>Lepidoptera</taxon>
        <taxon>Glossata</taxon>
        <taxon>Ditrysia</taxon>
        <taxon>Bombycoidea</taxon>
        <taxon>Sphingidae</taxon>
        <taxon>Sphinginae</taxon>
        <taxon>Sphingini</taxon>
        <taxon>Manduca</taxon>
    </lineage>
</organism>
<evidence type="ECO:0000313" key="6">
    <source>
        <dbReference type="EMBL" id="KAG6461170.1"/>
    </source>
</evidence>
<dbReference type="PANTHER" id="PTHR45080:SF8">
    <property type="entry name" value="IG-LIKE DOMAIN-CONTAINING PROTEIN"/>
    <property type="match status" value="1"/>
</dbReference>
<feature type="domain" description="Ig-like" evidence="5">
    <location>
        <begin position="171"/>
        <end position="254"/>
    </location>
</feature>
<keyword evidence="7" id="KW-1185">Reference proteome</keyword>
<dbReference type="GO" id="GO:0030424">
    <property type="term" value="C:axon"/>
    <property type="evidence" value="ECO:0007669"/>
    <property type="project" value="TreeGrafter"/>
</dbReference>
<proteinExistence type="predicted"/>
<keyword evidence="2" id="KW-1015">Disulfide bond</keyword>
<evidence type="ECO:0000256" key="3">
    <source>
        <dbReference type="ARBA" id="ARBA00023319"/>
    </source>
</evidence>
<dbReference type="AlphaFoldDB" id="A0A921ZP88"/>
<reference evidence="6" key="2">
    <citation type="submission" date="2020-12" db="EMBL/GenBank/DDBJ databases">
        <authorList>
            <person name="Kanost M."/>
        </authorList>
    </citation>
    <scope>NUCLEOTIDE SEQUENCE</scope>
</reference>
<evidence type="ECO:0000256" key="4">
    <source>
        <dbReference type="SAM" id="SignalP"/>
    </source>
</evidence>
<name>A0A921ZP88_MANSE</name>
<dbReference type="GO" id="GO:0050808">
    <property type="term" value="P:synapse organization"/>
    <property type="evidence" value="ECO:0007669"/>
    <property type="project" value="TreeGrafter"/>
</dbReference>
<dbReference type="GO" id="GO:0007156">
    <property type="term" value="P:homophilic cell adhesion via plasma membrane adhesion molecules"/>
    <property type="evidence" value="ECO:0007669"/>
    <property type="project" value="TreeGrafter"/>
</dbReference>
<feature type="domain" description="Ig-like" evidence="5">
    <location>
        <begin position="37"/>
        <end position="149"/>
    </location>
</feature>
<sequence length="264" mass="29522">MISLIYLYVAVAALVSLQCGLDAAHIDNSKLDNSLQPNVIPNPAPKRRLLRKFVHISEPLPETIRHVPGMTLEIECPVMGKPAPSVEWLKNGEPLNDFEEETNEIMPAHPTSLARLTSKLILTAPSNGDEYTCVATAGLKRTTSTTTVYNENDEDEELLDIQKLLFKPAKPIITSFFNEVFQDMGTDIVLPCRVYSLTKSQALWQDPNDEVIYGDSGRIRVLPSGDLLITNLRWSDMGTYTCTAKNMYGKESVYTFLYPTKPLQ</sequence>
<dbReference type="PROSITE" id="PS50835">
    <property type="entry name" value="IG_LIKE"/>
    <property type="match status" value="2"/>
</dbReference>
<dbReference type="EMBL" id="JH668725">
    <property type="protein sequence ID" value="KAG6461170.1"/>
    <property type="molecule type" value="Genomic_DNA"/>
</dbReference>
<dbReference type="PANTHER" id="PTHR45080">
    <property type="entry name" value="CONTACTIN 5"/>
    <property type="match status" value="1"/>
</dbReference>
<dbReference type="GO" id="GO:0005886">
    <property type="term" value="C:plasma membrane"/>
    <property type="evidence" value="ECO:0007669"/>
    <property type="project" value="TreeGrafter"/>
</dbReference>
<dbReference type="InterPro" id="IPR003598">
    <property type="entry name" value="Ig_sub2"/>
</dbReference>
<evidence type="ECO:0000259" key="5">
    <source>
        <dbReference type="PROSITE" id="PS50835"/>
    </source>
</evidence>
<reference evidence="6" key="1">
    <citation type="journal article" date="2016" name="Insect Biochem. Mol. Biol.">
        <title>Multifaceted biological insights from a draft genome sequence of the tobacco hornworm moth, Manduca sexta.</title>
        <authorList>
            <person name="Kanost M.R."/>
            <person name="Arrese E.L."/>
            <person name="Cao X."/>
            <person name="Chen Y.R."/>
            <person name="Chellapilla S."/>
            <person name="Goldsmith M.R."/>
            <person name="Grosse-Wilde E."/>
            <person name="Heckel D.G."/>
            <person name="Herndon N."/>
            <person name="Jiang H."/>
            <person name="Papanicolaou A."/>
            <person name="Qu J."/>
            <person name="Soulages J.L."/>
            <person name="Vogel H."/>
            <person name="Walters J."/>
            <person name="Waterhouse R.M."/>
            <person name="Ahn S.J."/>
            <person name="Almeida F.C."/>
            <person name="An C."/>
            <person name="Aqrawi P."/>
            <person name="Bretschneider A."/>
            <person name="Bryant W.B."/>
            <person name="Bucks S."/>
            <person name="Chao H."/>
            <person name="Chevignon G."/>
            <person name="Christen J.M."/>
            <person name="Clarke D.F."/>
            <person name="Dittmer N.T."/>
            <person name="Ferguson L.C.F."/>
            <person name="Garavelou S."/>
            <person name="Gordon K.H.J."/>
            <person name="Gunaratna R.T."/>
            <person name="Han Y."/>
            <person name="Hauser F."/>
            <person name="He Y."/>
            <person name="Heidel-Fischer H."/>
            <person name="Hirsh A."/>
            <person name="Hu Y."/>
            <person name="Jiang H."/>
            <person name="Kalra D."/>
            <person name="Klinner C."/>
            <person name="Konig C."/>
            <person name="Kovar C."/>
            <person name="Kroll A.R."/>
            <person name="Kuwar S.S."/>
            <person name="Lee S.L."/>
            <person name="Lehman R."/>
            <person name="Li K."/>
            <person name="Li Z."/>
            <person name="Liang H."/>
            <person name="Lovelace S."/>
            <person name="Lu Z."/>
            <person name="Mansfield J.H."/>
            <person name="McCulloch K.J."/>
            <person name="Mathew T."/>
            <person name="Morton B."/>
            <person name="Muzny D.M."/>
            <person name="Neunemann D."/>
            <person name="Ongeri F."/>
            <person name="Pauchet Y."/>
            <person name="Pu L.L."/>
            <person name="Pyrousis I."/>
            <person name="Rao X.J."/>
            <person name="Redding A."/>
            <person name="Roesel C."/>
            <person name="Sanchez-Gracia A."/>
            <person name="Schaack S."/>
            <person name="Shukla A."/>
            <person name="Tetreau G."/>
            <person name="Wang Y."/>
            <person name="Xiong G.H."/>
            <person name="Traut W."/>
            <person name="Walsh T.K."/>
            <person name="Worley K.C."/>
            <person name="Wu D."/>
            <person name="Wu W."/>
            <person name="Wu Y.Q."/>
            <person name="Zhang X."/>
            <person name="Zou Z."/>
            <person name="Zucker H."/>
            <person name="Briscoe A.D."/>
            <person name="Burmester T."/>
            <person name="Clem R.J."/>
            <person name="Feyereisen R."/>
            <person name="Grimmelikhuijzen C.J.P."/>
            <person name="Hamodrakas S.J."/>
            <person name="Hansson B.S."/>
            <person name="Huguet E."/>
            <person name="Jermiin L.S."/>
            <person name="Lan Q."/>
            <person name="Lehman H.K."/>
            <person name="Lorenzen M."/>
            <person name="Merzendorfer H."/>
            <person name="Michalopoulos I."/>
            <person name="Morton D.B."/>
            <person name="Muthukrishnan S."/>
            <person name="Oakeshott J.G."/>
            <person name="Palmer W."/>
            <person name="Park Y."/>
            <person name="Passarelli A.L."/>
            <person name="Rozas J."/>
            <person name="Schwartz L.M."/>
            <person name="Smith W."/>
            <person name="Southgate A."/>
            <person name="Vilcinskas A."/>
            <person name="Vogt R."/>
            <person name="Wang P."/>
            <person name="Werren J."/>
            <person name="Yu X.Q."/>
            <person name="Zhou J.J."/>
            <person name="Brown S.J."/>
            <person name="Scherer S.E."/>
            <person name="Richards S."/>
            <person name="Blissard G.W."/>
        </authorList>
    </citation>
    <scope>NUCLEOTIDE SEQUENCE</scope>
</reference>
<dbReference type="GO" id="GO:0008046">
    <property type="term" value="F:axon guidance receptor activity"/>
    <property type="evidence" value="ECO:0007669"/>
    <property type="project" value="TreeGrafter"/>
</dbReference>
<dbReference type="Pfam" id="PF13927">
    <property type="entry name" value="Ig_3"/>
    <property type="match status" value="1"/>
</dbReference>
<dbReference type="InterPro" id="IPR036179">
    <property type="entry name" value="Ig-like_dom_sf"/>
</dbReference>
<dbReference type="InterPro" id="IPR003599">
    <property type="entry name" value="Ig_sub"/>
</dbReference>
<protein>
    <recommendedName>
        <fullName evidence="5">Ig-like domain-containing protein</fullName>
    </recommendedName>
</protein>
<dbReference type="OrthoDB" id="6138780at2759"/>